<dbReference type="PROSITE" id="PS51462">
    <property type="entry name" value="NUDIX"/>
    <property type="match status" value="1"/>
</dbReference>
<organism evidence="2">
    <name type="scientific">freshwater metagenome</name>
    <dbReference type="NCBI Taxonomy" id="449393"/>
    <lineage>
        <taxon>unclassified sequences</taxon>
        <taxon>metagenomes</taxon>
        <taxon>ecological metagenomes</taxon>
    </lineage>
</organism>
<reference evidence="2" key="1">
    <citation type="submission" date="2020-05" db="EMBL/GenBank/DDBJ databases">
        <authorList>
            <person name="Chiriac C."/>
            <person name="Salcher M."/>
            <person name="Ghai R."/>
            <person name="Kavagutti S V."/>
        </authorList>
    </citation>
    <scope>NUCLEOTIDE SEQUENCE</scope>
</reference>
<dbReference type="EMBL" id="CAEZXP010000011">
    <property type="protein sequence ID" value="CAB4710679.1"/>
    <property type="molecule type" value="Genomic_DNA"/>
</dbReference>
<evidence type="ECO:0000259" key="1">
    <source>
        <dbReference type="PROSITE" id="PS51462"/>
    </source>
</evidence>
<protein>
    <submittedName>
        <fullName evidence="2">Unannotated protein</fullName>
    </submittedName>
</protein>
<gene>
    <name evidence="2" type="ORF">UFOPK2399_01976</name>
</gene>
<evidence type="ECO:0000313" key="2">
    <source>
        <dbReference type="EMBL" id="CAB4710679.1"/>
    </source>
</evidence>
<sequence>MSGCERDGLVAMLATHVPADEEERGDLERMRGYAVSLESPCSREQAEAHFTASAIVVDEAGERTMLIHHRKSGMWFQPGGHIEASDRSPAEAALREAREETGLQVRLARPELCDTDVHWIPWDEHWHLDLRFLVIAGGTVSADAAEVHAAEWVTWDDAFARIEESALVRALTKARAAVATPR</sequence>
<dbReference type="PANTHER" id="PTHR43736:SF1">
    <property type="entry name" value="DIHYDRONEOPTERIN TRIPHOSPHATE DIPHOSPHATASE"/>
    <property type="match status" value="1"/>
</dbReference>
<dbReference type="InterPro" id="IPR000086">
    <property type="entry name" value="NUDIX_hydrolase_dom"/>
</dbReference>
<proteinExistence type="predicted"/>
<dbReference type="InterPro" id="IPR015797">
    <property type="entry name" value="NUDIX_hydrolase-like_dom_sf"/>
</dbReference>
<feature type="domain" description="Nudix hydrolase" evidence="1">
    <location>
        <begin position="47"/>
        <end position="175"/>
    </location>
</feature>
<name>A0A6J6QIH9_9ZZZZ</name>
<dbReference type="SUPFAM" id="SSF55811">
    <property type="entry name" value="Nudix"/>
    <property type="match status" value="1"/>
</dbReference>
<dbReference type="Gene3D" id="3.90.79.10">
    <property type="entry name" value="Nucleoside Triphosphate Pyrophosphohydrolase"/>
    <property type="match status" value="1"/>
</dbReference>
<dbReference type="PANTHER" id="PTHR43736">
    <property type="entry name" value="ADP-RIBOSE PYROPHOSPHATASE"/>
    <property type="match status" value="1"/>
</dbReference>
<accession>A0A6J6QIH9</accession>
<dbReference type="Pfam" id="PF00293">
    <property type="entry name" value="NUDIX"/>
    <property type="match status" value="1"/>
</dbReference>
<dbReference type="AlphaFoldDB" id="A0A6J6QIH9"/>
<dbReference type="CDD" id="cd03674">
    <property type="entry name" value="NUDIX_Hydrolase"/>
    <property type="match status" value="1"/>
</dbReference>